<accession>A0A0N0ZPL6</accession>
<dbReference type="PANTHER" id="PTHR35038">
    <property type="entry name" value="DISSIMILATORY SULFITE REDUCTASE SIRA"/>
    <property type="match status" value="1"/>
</dbReference>
<name>A0A0N0ZPL6_THESC</name>
<organism evidence="3 4">
    <name type="scientific">Thermus scotoductus</name>
    <dbReference type="NCBI Taxonomy" id="37636"/>
    <lineage>
        <taxon>Bacteria</taxon>
        <taxon>Thermotogati</taxon>
        <taxon>Deinococcota</taxon>
        <taxon>Deinococci</taxon>
        <taxon>Thermales</taxon>
        <taxon>Thermaceae</taxon>
        <taxon>Thermus</taxon>
    </lineage>
</organism>
<evidence type="ECO:0000313" key="4">
    <source>
        <dbReference type="Proteomes" id="UP000053099"/>
    </source>
</evidence>
<feature type="chain" id="PRO_5005864972" evidence="2">
    <location>
        <begin position="23"/>
        <end position="371"/>
    </location>
</feature>
<dbReference type="InterPro" id="IPR051829">
    <property type="entry name" value="Multiheme_Cytochr_ET"/>
</dbReference>
<dbReference type="Proteomes" id="UP000053099">
    <property type="component" value="Unassembled WGS sequence"/>
</dbReference>
<dbReference type="SUPFAM" id="SSF48695">
    <property type="entry name" value="Multiheme cytochromes"/>
    <property type="match status" value="1"/>
</dbReference>
<reference evidence="3 4" key="1">
    <citation type="submission" date="2015-09" db="EMBL/GenBank/DDBJ databases">
        <title>Draft genome sequence of Thermus scotoductus strain K1 isolated from a geothermal spring in Nagorno-Karabakh, Armenia.</title>
        <authorList>
            <person name="Saghatelyan A."/>
            <person name="Poghosyan L."/>
            <person name="Panosyan H."/>
            <person name="Birkeland N.-K."/>
        </authorList>
    </citation>
    <scope>NUCLEOTIDE SEQUENCE [LARGE SCALE GENOMIC DNA]</scope>
    <source>
        <strain evidence="3 4">K1</strain>
    </source>
</reference>
<evidence type="ECO:0000313" key="3">
    <source>
        <dbReference type="EMBL" id="KPD32140.1"/>
    </source>
</evidence>
<dbReference type="EMBL" id="LJJR01000012">
    <property type="protein sequence ID" value="KPD32140.1"/>
    <property type="molecule type" value="Genomic_DNA"/>
</dbReference>
<dbReference type="InterPro" id="IPR036280">
    <property type="entry name" value="Multihaem_cyt_sf"/>
</dbReference>
<keyword evidence="1 2" id="KW-0732">Signal</keyword>
<evidence type="ECO:0000256" key="2">
    <source>
        <dbReference type="SAM" id="SignalP"/>
    </source>
</evidence>
<feature type="signal peptide" evidence="2">
    <location>
        <begin position="1"/>
        <end position="22"/>
    </location>
</feature>
<proteinExistence type="predicted"/>
<dbReference type="Gene3D" id="1.10.1130.10">
    <property type="entry name" value="Flavocytochrome C3, Chain A"/>
    <property type="match status" value="1"/>
</dbReference>
<evidence type="ECO:0000256" key="1">
    <source>
        <dbReference type="ARBA" id="ARBA00022729"/>
    </source>
</evidence>
<sequence>MKRALLALLALGLMVALSNKEAIQKEWEQSAHNNGVMGAKTLSVATVEARAEGAAHCARCHSEQGFIAWLDQLKKGNPGNLVGPDGKPATVDYLKSLGLTRDQVKPVTCKACHDEDGDLRLANDTPMLPSGFKATAVGNAALCITCHNTRNGRITWNAEDPGRYTYPHASSQGDVILGKNAFFVDDTREWPNPHAFFTGNACSTCHMSLAGTGEYSSHTLKTPENLCASCHGNKYTKEMVQENTAHLLSLLRSKVNARVLAVRDRIKTVRAYNPDTGQFTPNTPVKAPVYRVDITSIAGQIAFKMTLTDGTVLYSQLGDIRDEKGQPVFATKDPIVRASWNYLLLENDGSKGVHNPTYTRTVLLATLNALQ</sequence>
<dbReference type="AlphaFoldDB" id="A0A0N0ZPL6"/>
<gene>
    <name evidence="3" type="ORF">AN926_05050</name>
</gene>
<comment type="caution">
    <text evidence="3">The sequence shown here is derived from an EMBL/GenBank/DDBJ whole genome shotgun (WGS) entry which is preliminary data.</text>
</comment>
<protein>
    <submittedName>
        <fullName evidence="3">Uncharacterized protein</fullName>
    </submittedName>
</protein>
<dbReference type="PANTHER" id="PTHR35038:SF8">
    <property type="entry name" value="C-TYPE POLYHEME CYTOCHROME OMCC"/>
    <property type="match status" value="1"/>
</dbReference>
<dbReference type="PATRIC" id="fig|37636.3.peg.68"/>